<dbReference type="STRING" id="1892869.ACGLYG10_1127"/>
<dbReference type="FunFam" id="3.20.110.10:FF:000002">
    <property type="entry name" value="alpha-mannosidase 2C1 isoform X1"/>
    <property type="match status" value="1"/>
</dbReference>
<dbReference type="Pfam" id="PF22907">
    <property type="entry name" value="Ams1-like_1st"/>
    <property type="match status" value="1"/>
</dbReference>
<dbReference type="Gene3D" id="2.70.98.30">
    <property type="entry name" value="Golgi alpha-mannosidase II, domain 4"/>
    <property type="match status" value="1"/>
</dbReference>
<dbReference type="EMBL" id="FQTT01000009">
    <property type="protein sequence ID" value="SHE24917.1"/>
    <property type="molecule type" value="Genomic_DNA"/>
</dbReference>
<dbReference type="GO" id="GO:0046872">
    <property type="term" value="F:metal ion binding"/>
    <property type="evidence" value="ECO:0007669"/>
    <property type="project" value="UniProtKB-KW"/>
</dbReference>
<dbReference type="Pfam" id="PF01074">
    <property type="entry name" value="Glyco_hydro_38N"/>
    <property type="match status" value="1"/>
</dbReference>
<dbReference type="InterPro" id="IPR011330">
    <property type="entry name" value="Glyco_hydro/deAcase_b/a-brl"/>
</dbReference>
<dbReference type="SUPFAM" id="SSF88688">
    <property type="entry name" value="Families 57/38 glycoside transferase middle domain"/>
    <property type="match status" value="1"/>
</dbReference>
<accession>A0A1M4RYZ0</accession>
<dbReference type="InterPro" id="IPR000602">
    <property type="entry name" value="Glyco_hydro_38_N"/>
</dbReference>
<comment type="similarity">
    <text evidence="1">Belongs to the glycosyl hydrolase 38 family.</text>
</comment>
<sequence length="1075" mass="117319">MHDNRPMLLKHIDRILNEKVRPAGLETIAPLHVEAWEVTDDAGPVAGVPGAGAPVPFSVAMSSHTPYRTFTVPGDWGPAWGTTWFRVSVQIPAELRGEHLELDIDLGWASHSPGFQAEGLVRTPDGSILKAINPRNQWVPVSPTLLDDAGRLTLYIEAASNPLLLGVPPFQPTAAGSRFTQSCAPLYTFRTARLVRVHDQVRALAADVDTLLGLARTLPEDSPRMWKVLIGTSEAIDRLDPANVRAAAAEVRELLRPLLATPADHDAVTLGVIGHAHIDSAWLWPVRESRRKAVRTLANVIRLLEDGSPMIFALPAAQHAAWVKEEDPALFERLKTQVEAGRIVPVGGSWVEPDAVLPSGESLVRQLTEGTAFFRDELGAVCHEIWLPDSFGYTGALPQIAHLAGYDNFLTQKISWNQVDVFPHHTLWWEGIDGTRIFTHFPPADTYGAEASAEQIQHAQRNFKEKGRATTELFLYGYGDGGGGPVREMLDRIERSQDLAGSPRMEHMTSEEFFNRARTEYSTAPVWVGELYLEKHRGTLTSHAAIKRGNREAEAALREAETWCTTAWVRGLLAEDVYPAALLRRLWRATLLCQFHDILPGSSIAWVYEEAETALQRVIATARALATSARRALADQTPTALLSEPAPAAPRGTLPPPEHNAAPGDAPCRLVFNTAPASQFVDGVEIPPLGAALVTAADASAKAEQTDVVITRLEDGGAILTVDDAHAELDASGAVVSLSFNVDGSRQEIIPPGQRLGCLQIANDFPNEWDAWDLDPFYRASIHELPGRLVETRAENGAAQAVVEVPFGNSHARLTWTLTGDRIDLRADVSWHEKEKLLKLAFPVDVHTDSATYGAQFGHVRRPTHENTSWDAYRFEVCAHKWIQLGEPGRGVGIDNDATYGWDITRHPRKGGGTWSLVRASLLRSARFPDPNQDQGDHLFRFSVLPSAGTRQTREAAYRLDLPVWECAAPGDAVGVVPLVTATGAVIESLHPADDDSGDVLVRLYEAEGVRTRVTLRSEDLVGAVGTDLHGHPDSTLGVDIAPVTGETGAWGFELHPFGIATVRMSQKPKHAGGH</sequence>
<dbReference type="GO" id="GO:0009313">
    <property type="term" value="P:oligosaccharide catabolic process"/>
    <property type="evidence" value="ECO:0007669"/>
    <property type="project" value="TreeGrafter"/>
</dbReference>
<dbReference type="Pfam" id="PF07748">
    <property type="entry name" value="Glyco_hydro_38C"/>
    <property type="match status" value="1"/>
</dbReference>
<evidence type="ECO:0000313" key="8">
    <source>
        <dbReference type="Proteomes" id="UP000184291"/>
    </source>
</evidence>
<dbReference type="InterPro" id="IPR011013">
    <property type="entry name" value="Gal_mutarotase_sf_dom"/>
</dbReference>
<dbReference type="InterPro" id="IPR027291">
    <property type="entry name" value="Glyco_hydro_38_N_sf"/>
</dbReference>
<dbReference type="CDD" id="cd10789">
    <property type="entry name" value="GH38N_AMII_ER_cytosolic"/>
    <property type="match status" value="1"/>
</dbReference>
<evidence type="ECO:0000259" key="6">
    <source>
        <dbReference type="SMART" id="SM00872"/>
    </source>
</evidence>
<dbReference type="Gene3D" id="3.20.110.10">
    <property type="entry name" value="Glycoside hydrolase 38, N terminal domain"/>
    <property type="match status" value="1"/>
</dbReference>
<keyword evidence="8" id="KW-1185">Reference proteome</keyword>
<dbReference type="PANTHER" id="PTHR46017:SF1">
    <property type="entry name" value="ALPHA-MANNOSIDASE 2C1"/>
    <property type="match status" value="1"/>
</dbReference>
<name>A0A1M4RYZ0_9ACTO</name>
<keyword evidence="2" id="KW-0479">Metal-binding</keyword>
<dbReference type="Proteomes" id="UP000184291">
    <property type="component" value="Unassembled WGS sequence"/>
</dbReference>
<proteinExistence type="inferred from homology"/>
<dbReference type="GO" id="GO:0006013">
    <property type="term" value="P:mannose metabolic process"/>
    <property type="evidence" value="ECO:0007669"/>
    <property type="project" value="InterPro"/>
</dbReference>
<organism evidence="7 8">
    <name type="scientific">Actinomyces glycerinitolerans</name>
    <dbReference type="NCBI Taxonomy" id="1892869"/>
    <lineage>
        <taxon>Bacteria</taxon>
        <taxon>Bacillati</taxon>
        <taxon>Actinomycetota</taxon>
        <taxon>Actinomycetes</taxon>
        <taxon>Actinomycetales</taxon>
        <taxon>Actinomycetaceae</taxon>
        <taxon>Actinomyces</taxon>
    </lineage>
</organism>
<dbReference type="RefSeq" id="WP_073329297.1">
    <property type="nucleotide sequence ID" value="NZ_FQTT01000009.1"/>
</dbReference>
<evidence type="ECO:0000256" key="1">
    <source>
        <dbReference type="ARBA" id="ARBA00009792"/>
    </source>
</evidence>
<dbReference type="GO" id="GO:0004559">
    <property type="term" value="F:alpha-mannosidase activity"/>
    <property type="evidence" value="ECO:0007669"/>
    <property type="project" value="InterPro"/>
</dbReference>
<protein>
    <submittedName>
        <fullName evidence="7">Glycoside hydrolase/deacetylase beta/alpha-barrel</fullName>
    </submittedName>
</protein>
<dbReference type="FunFam" id="1.20.1270.50:FF:000004">
    <property type="entry name" value="alpha-mannosidase 2C1 isoform X1"/>
    <property type="match status" value="1"/>
</dbReference>
<dbReference type="InterPro" id="IPR015341">
    <property type="entry name" value="Glyco_hydro_38_cen"/>
</dbReference>
<dbReference type="Gene3D" id="1.20.1270.50">
    <property type="entry name" value="Glycoside hydrolase family 38, central domain"/>
    <property type="match status" value="1"/>
</dbReference>
<dbReference type="SUPFAM" id="SSF88713">
    <property type="entry name" value="Glycoside hydrolase/deacetylase"/>
    <property type="match status" value="1"/>
</dbReference>
<evidence type="ECO:0000256" key="2">
    <source>
        <dbReference type="ARBA" id="ARBA00022723"/>
    </source>
</evidence>
<feature type="region of interest" description="Disordered" evidence="5">
    <location>
        <begin position="636"/>
        <end position="664"/>
    </location>
</feature>
<dbReference type="InterPro" id="IPR028995">
    <property type="entry name" value="Glyco_hydro_57/38_cen_sf"/>
</dbReference>
<dbReference type="SUPFAM" id="SSF74650">
    <property type="entry name" value="Galactose mutarotase-like"/>
    <property type="match status" value="1"/>
</dbReference>
<dbReference type="InterPro" id="IPR041147">
    <property type="entry name" value="GH38_C"/>
</dbReference>
<evidence type="ECO:0000313" key="7">
    <source>
        <dbReference type="EMBL" id="SHE24917.1"/>
    </source>
</evidence>
<dbReference type="PANTHER" id="PTHR46017">
    <property type="entry name" value="ALPHA-MANNOSIDASE 2C1"/>
    <property type="match status" value="1"/>
</dbReference>
<feature type="domain" description="Glycoside hydrolase family 38 central" evidence="6">
    <location>
        <begin position="534"/>
        <end position="615"/>
    </location>
</feature>
<reference evidence="8" key="1">
    <citation type="submission" date="2016-09" db="EMBL/GenBank/DDBJ databases">
        <authorList>
            <person name="Strepis N."/>
        </authorList>
    </citation>
    <scope>NUCLEOTIDE SEQUENCE [LARGE SCALE GENOMIC DNA]</scope>
</reference>
<dbReference type="GO" id="GO:0030246">
    <property type="term" value="F:carbohydrate binding"/>
    <property type="evidence" value="ECO:0007669"/>
    <property type="project" value="InterPro"/>
</dbReference>
<dbReference type="InterPro" id="IPR011682">
    <property type="entry name" value="Glyco_hydro_38_C"/>
</dbReference>
<evidence type="ECO:0000256" key="5">
    <source>
        <dbReference type="SAM" id="MobiDB-lite"/>
    </source>
</evidence>
<dbReference type="Pfam" id="PF17677">
    <property type="entry name" value="Glyco_hydro38C2"/>
    <property type="match status" value="1"/>
</dbReference>
<dbReference type="AlphaFoldDB" id="A0A1M4RYZ0"/>
<evidence type="ECO:0000256" key="3">
    <source>
        <dbReference type="ARBA" id="ARBA00022801"/>
    </source>
</evidence>
<dbReference type="InterPro" id="IPR054723">
    <property type="entry name" value="Ams1-like_N"/>
</dbReference>
<dbReference type="SMART" id="SM00872">
    <property type="entry name" value="Alpha-mann_mid"/>
    <property type="match status" value="1"/>
</dbReference>
<keyword evidence="4" id="KW-0326">Glycosidase</keyword>
<keyword evidence="3 7" id="KW-0378">Hydrolase</keyword>
<gene>
    <name evidence="7" type="ORF">ACGLYG10_1127</name>
</gene>
<dbReference type="InterPro" id="IPR037094">
    <property type="entry name" value="Glyco_hydro_38_cen_sf"/>
</dbReference>
<dbReference type="Pfam" id="PF09261">
    <property type="entry name" value="Alpha-mann_mid"/>
    <property type="match status" value="1"/>
</dbReference>
<evidence type="ECO:0000256" key="4">
    <source>
        <dbReference type="ARBA" id="ARBA00023295"/>
    </source>
</evidence>